<evidence type="ECO:0000256" key="10">
    <source>
        <dbReference type="ARBA" id="ARBA00022679"/>
    </source>
</evidence>
<dbReference type="InterPro" id="IPR001348">
    <property type="entry name" value="ATP_PRibTrfase_HisG"/>
</dbReference>
<dbReference type="InterPro" id="IPR015867">
    <property type="entry name" value="N-reg_PII/ATP_PRibTrfase_C"/>
</dbReference>
<dbReference type="Pfam" id="PF01634">
    <property type="entry name" value="HisG"/>
    <property type="match status" value="1"/>
</dbReference>
<keyword evidence="11" id="KW-0547">Nucleotide-binding</keyword>
<dbReference type="PANTHER" id="PTHR21403:SF8">
    <property type="entry name" value="ATP PHOSPHORIBOSYLTRANSFERASE"/>
    <property type="match status" value="1"/>
</dbReference>
<evidence type="ECO:0000259" key="14">
    <source>
        <dbReference type="Pfam" id="PF01634"/>
    </source>
</evidence>
<evidence type="ECO:0000256" key="9">
    <source>
        <dbReference type="ARBA" id="ARBA00022676"/>
    </source>
</evidence>
<keyword evidence="13" id="KW-0368">Histidine biosynthesis</keyword>
<dbReference type="STRING" id="1116229.S3CR49"/>
<name>S3CR49_GLAL2</name>
<dbReference type="InterPro" id="IPR020621">
    <property type="entry name" value="ATP-PRT_HisG_long"/>
</dbReference>
<organism evidence="16 17">
    <name type="scientific">Glarea lozoyensis (strain ATCC 20868 / MF5171)</name>
    <dbReference type="NCBI Taxonomy" id="1116229"/>
    <lineage>
        <taxon>Eukaryota</taxon>
        <taxon>Fungi</taxon>
        <taxon>Dikarya</taxon>
        <taxon>Ascomycota</taxon>
        <taxon>Pezizomycotina</taxon>
        <taxon>Leotiomycetes</taxon>
        <taxon>Helotiales</taxon>
        <taxon>Helotiaceae</taxon>
        <taxon>Glarea</taxon>
    </lineage>
</organism>
<dbReference type="EC" id="2.4.2.17" evidence="5"/>
<dbReference type="EMBL" id="KE145369">
    <property type="protein sequence ID" value="EPE28150.1"/>
    <property type="molecule type" value="Genomic_DNA"/>
</dbReference>
<evidence type="ECO:0000256" key="4">
    <source>
        <dbReference type="ARBA" id="ARBA00009372"/>
    </source>
</evidence>
<proteinExistence type="inferred from homology"/>
<dbReference type="PROSITE" id="PS01316">
    <property type="entry name" value="ATP_P_PHORIBOSYLTR"/>
    <property type="match status" value="1"/>
</dbReference>
<dbReference type="GO" id="GO:0000287">
    <property type="term" value="F:magnesium ion binding"/>
    <property type="evidence" value="ECO:0007669"/>
    <property type="project" value="InterPro"/>
</dbReference>
<dbReference type="HAMAP" id="MF_00079">
    <property type="entry name" value="HisG_Long"/>
    <property type="match status" value="1"/>
</dbReference>
<dbReference type="FunFam" id="3.30.70.120:FF:000003">
    <property type="entry name" value="ATP phosphoribosyltransferase"/>
    <property type="match status" value="1"/>
</dbReference>
<dbReference type="InterPro" id="IPR013820">
    <property type="entry name" value="ATP_PRibTrfase_cat"/>
</dbReference>
<evidence type="ECO:0000313" key="16">
    <source>
        <dbReference type="EMBL" id="EPE28150.1"/>
    </source>
</evidence>
<evidence type="ECO:0000256" key="3">
    <source>
        <dbReference type="ARBA" id="ARBA00004667"/>
    </source>
</evidence>
<gene>
    <name evidence="16" type="ORF">GLAREA_04941</name>
</gene>
<dbReference type="NCBIfam" id="TIGR03455">
    <property type="entry name" value="HisG_C-term"/>
    <property type="match status" value="1"/>
</dbReference>
<comment type="pathway">
    <text evidence="3">Amino-acid biosynthesis; L-histidine biosynthesis; L-histidine from 5-phospho-alpha-D-ribose 1-diphosphate: step 1/9.</text>
</comment>
<keyword evidence="10" id="KW-0808">Transferase</keyword>
<dbReference type="Proteomes" id="UP000016922">
    <property type="component" value="Unassembled WGS sequence"/>
</dbReference>
<keyword evidence="8" id="KW-0028">Amino-acid biosynthesis</keyword>
<keyword evidence="12" id="KW-0067">ATP-binding</keyword>
<dbReference type="FunFam" id="3.40.190.10:FF:000082">
    <property type="entry name" value="ATP phosphoribosyltransferase"/>
    <property type="match status" value="1"/>
</dbReference>
<dbReference type="AlphaFoldDB" id="S3CR49"/>
<dbReference type="PANTHER" id="PTHR21403">
    <property type="entry name" value="ATP PHOSPHORIBOSYLTRANSFERASE ATP-PRTASE"/>
    <property type="match status" value="1"/>
</dbReference>
<dbReference type="NCBIfam" id="TIGR00070">
    <property type="entry name" value="hisG"/>
    <property type="match status" value="1"/>
</dbReference>
<evidence type="ECO:0000256" key="5">
    <source>
        <dbReference type="ARBA" id="ARBA00011946"/>
    </source>
</evidence>
<evidence type="ECO:0000256" key="2">
    <source>
        <dbReference type="ARBA" id="ARBA00004496"/>
    </source>
</evidence>
<dbReference type="GO" id="GO:0005524">
    <property type="term" value="F:ATP binding"/>
    <property type="evidence" value="ECO:0007669"/>
    <property type="project" value="UniProtKB-KW"/>
</dbReference>
<evidence type="ECO:0000256" key="8">
    <source>
        <dbReference type="ARBA" id="ARBA00022605"/>
    </source>
</evidence>
<dbReference type="Gene3D" id="3.30.70.120">
    <property type="match status" value="1"/>
</dbReference>
<dbReference type="UniPathway" id="UPA00031">
    <property type="reaction ID" value="UER00006"/>
</dbReference>
<protein>
    <recommendedName>
        <fullName evidence="6">ATP phosphoribosyltransferase</fullName>
        <ecNumber evidence="5">2.4.2.17</ecNumber>
    </recommendedName>
</protein>
<feature type="domain" description="ATP phosphoribosyltransferase catalytic" evidence="14">
    <location>
        <begin position="73"/>
        <end position="261"/>
    </location>
</feature>
<dbReference type="KEGG" id="glz:GLAREA_04941"/>
<evidence type="ECO:0000256" key="7">
    <source>
        <dbReference type="ARBA" id="ARBA00022490"/>
    </source>
</evidence>
<dbReference type="InterPro" id="IPR013115">
    <property type="entry name" value="HisG_C"/>
</dbReference>
<evidence type="ECO:0000259" key="15">
    <source>
        <dbReference type="Pfam" id="PF08029"/>
    </source>
</evidence>
<keyword evidence="17" id="KW-1185">Reference proteome</keyword>
<dbReference type="GO" id="GO:0003879">
    <property type="term" value="F:ATP phosphoribosyltransferase activity"/>
    <property type="evidence" value="ECO:0007669"/>
    <property type="project" value="UniProtKB-EC"/>
</dbReference>
<evidence type="ECO:0000256" key="6">
    <source>
        <dbReference type="ARBA" id="ARBA00020998"/>
    </source>
</evidence>
<keyword evidence="9" id="KW-0328">Glycosyltransferase</keyword>
<dbReference type="OMA" id="ITAKKYV"/>
<keyword evidence="7" id="KW-0963">Cytoplasm</keyword>
<dbReference type="Pfam" id="PF08029">
    <property type="entry name" value="HisG_C"/>
    <property type="match status" value="1"/>
</dbReference>
<dbReference type="HOGENOM" id="CLU_038115_1_2_1"/>
<accession>S3CR49</accession>
<evidence type="ECO:0000256" key="11">
    <source>
        <dbReference type="ARBA" id="ARBA00022741"/>
    </source>
</evidence>
<evidence type="ECO:0000256" key="12">
    <source>
        <dbReference type="ARBA" id="ARBA00022840"/>
    </source>
</evidence>
<dbReference type="Gene3D" id="3.40.190.10">
    <property type="entry name" value="Periplasmic binding protein-like II"/>
    <property type="match status" value="2"/>
</dbReference>
<dbReference type="FunFam" id="3.40.190.10:FF:000123">
    <property type="entry name" value="HIS1p ATP phosphoribosyltransferase"/>
    <property type="match status" value="1"/>
</dbReference>
<dbReference type="InterPro" id="IPR011322">
    <property type="entry name" value="N-reg_PII-like_a/b"/>
</dbReference>
<dbReference type="GO" id="GO:0005737">
    <property type="term" value="C:cytoplasm"/>
    <property type="evidence" value="ECO:0007669"/>
    <property type="project" value="UniProtKB-SubCell"/>
</dbReference>
<dbReference type="GO" id="GO:0000105">
    <property type="term" value="P:L-histidine biosynthetic process"/>
    <property type="evidence" value="ECO:0007669"/>
    <property type="project" value="UniProtKB-UniPathway"/>
</dbReference>
<sequence length="342" mass="36740">MPLLGLNLPDVELLANNPKSLEGRLLFAVPKKGRLLQAALNLLEGADIQFRRENRLDIALVKNFPIALVFLPAADIPTFVGEGRVDIGITGRDTVAEHETGVGQLRRERAESGNSTPTEEDTHQGCEEVMDLAFGACKLQVQVPEKGPYAKPSDLIGKNIGTSFVHLAEEYFLNLEKEADGDAGATQRKLKTKIIELSGSVEAACALGVADGIVDLVESGETMKAAGLKAIDTVHSSIAVLIKSKAPSNPQLVDLIASRIRGVITAQKYVLCQYNVERKKLQEAAKITPGKRAPTINALEEEGWVAVSSMVEKKKIATVMDELTEVGATDILVLNIANSRTG</sequence>
<dbReference type="SUPFAM" id="SSF53850">
    <property type="entry name" value="Periplasmic binding protein-like II"/>
    <property type="match status" value="1"/>
</dbReference>
<comment type="similarity">
    <text evidence="4">Belongs to the ATP phosphoribosyltransferase family.</text>
</comment>
<evidence type="ECO:0000256" key="13">
    <source>
        <dbReference type="ARBA" id="ARBA00023102"/>
    </source>
</evidence>
<dbReference type="InterPro" id="IPR018198">
    <property type="entry name" value="ATP_PRibTrfase_CS"/>
</dbReference>
<reference evidence="16 17" key="1">
    <citation type="journal article" date="2013" name="BMC Genomics">
        <title>Genomics-driven discovery of the pneumocandin biosynthetic gene cluster in the fungus Glarea lozoyensis.</title>
        <authorList>
            <person name="Chen L."/>
            <person name="Yue Q."/>
            <person name="Zhang X."/>
            <person name="Xiang M."/>
            <person name="Wang C."/>
            <person name="Li S."/>
            <person name="Che Y."/>
            <person name="Ortiz-Lopez F.J."/>
            <person name="Bills G.F."/>
            <person name="Liu X."/>
            <person name="An Z."/>
        </authorList>
    </citation>
    <scope>NUCLEOTIDE SEQUENCE [LARGE SCALE GENOMIC DNA]</scope>
    <source>
        <strain evidence="17">ATCC 20868 / MF5171</strain>
    </source>
</reference>
<comment type="subcellular location">
    <subcellularLocation>
        <location evidence="2">Cytoplasm</location>
    </subcellularLocation>
</comment>
<feature type="domain" description="Histidine biosynthesis HisG C-terminal" evidence="15">
    <location>
        <begin position="266"/>
        <end position="338"/>
    </location>
</feature>
<comment type="catalytic activity">
    <reaction evidence="1">
        <text>1-(5-phospho-beta-D-ribosyl)-ATP + diphosphate = 5-phospho-alpha-D-ribose 1-diphosphate + ATP</text>
        <dbReference type="Rhea" id="RHEA:18473"/>
        <dbReference type="ChEBI" id="CHEBI:30616"/>
        <dbReference type="ChEBI" id="CHEBI:33019"/>
        <dbReference type="ChEBI" id="CHEBI:58017"/>
        <dbReference type="ChEBI" id="CHEBI:73183"/>
        <dbReference type="EC" id="2.4.2.17"/>
    </reaction>
</comment>
<dbReference type="eggNOG" id="KOG2831">
    <property type="taxonomic scope" value="Eukaryota"/>
</dbReference>
<dbReference type="GeneID" id="19463996"/>
<dbReference type="SUPFAM" id="SSF54913">
    <property type="entry name" value="GlnB-like"/>
    <property type="match status" value="1"/>
</dbReference>
<dbReference type="RefSeq" id="XP_008085509.1">
    <property type="nucleotide sequence ID" value="XM_008087318.1"/>
</dbReference>
<evidence type="ECO:0000256" key="1">
    <source>
        <dbReference type="ARBA" id="ARBA00000915"/>
    </source>
</evidence>
<evidence type="ECO:0000313" key="17">
    <source>
        <dbReference type="Proteomes" id="UP000016922"/>
    </source>
</evidence>
<dbReference type="OrthoDB" id="2574at2759"/>